<sequence>MTELTHYNQYIADENAMIAFGQQLVQAINKLDNNKPVVIYLNGDLGAGKTTLSRGMIQGLGHQGNVKSPTYTLVEEYHLQNKHIYHFDLYRLSDPEELEFMGIRDYFGTDTICLIEWAEKGIGLLAEPDLIVNIRYADNARDIDLIAQNAQGEQIITLLAAK</sequence>
<dbReference type="PANTHER" id="PTHR33540">
    <property type="entry name" value="TRNA THREONYLCARBAMOYLADENOSINE BIOSYNTHESIS PROTEIN TSAE"/>
    <property type="match status" value="1"/>
</dbReference>
<evidence type="ECO:0000313" key="11">
    <source>
        <dbReference type="EMBL" id="SCX98073.1"/>
    </source>
</evidence>
<evidence type="ECO:0000256" key="8">
    <source>
        <dbReference type="ARBA" id="ARBA00022840"/>
    </source>
</evidence>
<organism evidence="11 12">
    <name type="scientific">Basfia succiniciproducens</name>
    <dbReference type="NCBI Taxonomy" id="653940"/>
    <lineage>
        <taxon>Bacteria</taxon>
        <taxon>Pseudomonadati</taxon>
        <taxon>Pseudomonadota</taxon>
        <taxon>Gammaproteobacteria</taxon>
        <taxon>Pasteurellales</taxon>
        <taxon>Pasteurellaceae</taxon>
        <taxon>Basfia</taxon>
    </lineage>
</organism>
<gene>
    <name evidence="11" type="ORF">SAMN02910354_01033</name>
</gene>
<evidence type="ECO:0000256" key="2">
    <source>
        <dbReference type="ARBA" id="ARBA00007599"/>
    </source>
</evidence>
<evidence type="ECO:0000313" key="12">
    <source>
        <dbReference type="Proteomes" id="UP000199588"/>
    </source>
</evidence>
<dbReference type="Proteomes" id="UP000199588">
    <property type="component" value="Unassembled WGS sequence"/>
</dbReference>
<accession>A0A1G5C6K5</accession>
<evidence type="ECO:0000256" key="1">
    <source>
        <dbReference type="ARBA" id="ARBA00004496"/>
    </source>
</evidence>
<evidence type="ECO:0000256" key="6">
    <source>
        <dbReference type="ARBA" id="ARBA00022723"/>
    </source>
</evidence>
<comment type="caution">
    <text evidence="11">The sequence shown here is derived from an EMBL/GenBank/DDBJ whole genome shotgun (WGS) entry which is preliminary data.</text>
</comment>
<keyword evidence="12" id="KW-1185">Reference proteome</keyword>
<keyword evidence="8" id="KW-0067">ATP-binding</keyword>
<dbReference type="NCBIfam" id="TIGR00150">
    <property type="entry name" value="T6A_YjeE"/>
    <property type="match status" value="1"/>
</dbReference>
<evidence type="ECO:0000256" key="9">
    <source>
        <dbReference type="ARBA" id="ARBA00022842"/>
    </source>
</evidence>
<dbReference type="PANTHER" id="PTHR33540:SF2">
    <property type="entry name" value="TRNA THREONYLCARBAMOYLADENOSINE BIOSYNTHESIS PROTEIN TSAE"/>
    <property type="match status" value="1"/>
</dbReference>
<name>A0A1G5C6K5_9PAST</name>
<keyword evidence="7" id="KW-0547">Nucleotide-binding</keyword>
<evidence type="ECO:0000256" key="5">
    <source>
        <dbReference type="ARBA" id="ARBA00022694"/>
    </source>
</evidence>
<keyword evidence="9" id="KW-0460">Magnesium</keyword>
<keyword evidence="4" id="KW-0963">Cytoplasm</keyword>
<comment type="subcellular location">
    <subcellularLocation>
        <location evidence="1">Cytoplasm</location>
    </subcellularLocation>
</comment>
<dbReference type="Pfam" id="PF02367">
    <property type="entry name" value="TsaE"/>
    <property type="match status" value="1"/>
</dbReference>
<evidence type="ECO:0000256" key="7">
    <source>
        <dbReference type="ARBA" id="ARBA00022741"/>
    </source>
</evidence>
<dbReference type="RefSeq" id="WP_090654869.1">
    <property type="nucleotide sequence ID" value="NZ_CP015031.1"/>
</dbReference>
<keyword evidence="5" id="KW-0819">tRNA processing</keyword>
<evidence type="ECO:0000256" key="10">
    <source>
        <dbReference type="ARBA" id="ARBA00032441"/>
    </source>
</evidence>
<dbReference type="EMBL" id="FMUQ01000007">
    <property type="protein sequence ID" value="SCX98073.1"/>
    <property type="molecule type" value="Genomic_DNA"/>
</dbReference>
<dbReference type="Gene3D" id="3.40.50.300">
    <property type="entry name" value="P-loop containing nucleotide triphosphate hydrolases"/>
    <property type="match status" value="1"/>
</dbReference>
<proteinExistence type="inferred from homology"/>
<keyword evidence="6" id="KW-0479">Metal-binding</keyword>
<reference evidence="11 12" key="1">
    <citation type="submission" date="2016-10" db="EMBL/GenBank/DDBJ databases">
        <authorList>
            <person name="Varghese N."/>
            <person name="Submissions S."/>
        </authorList>
    </citation>
    <scope>NUCLEOTIDE SEQUENCE [LARGE SCALE GENOMIC DNA]</scope>
    <source>
        <strain evidence="11 12">DSM 22022</strain>
    </source>
</reference>
<dbReference type="SUPFAM" id="SSF52540">
    <property type="entry name" value="P-loop containing nucleoside triphosphate hydrolases"/>
    <property type="match status" value="1"/>
</dbReference>
<dbReference type="InterPro" id="IPR027417">
    <property type="entry name" value="P-loop_NTPase"/>
</dbReference>
<evidence type="ECO:0000256" key="4">
    <source>
        <dbReference type="ARBA" id="ARBA00022490"/>
    </source>
</evidence>
<evidence type="ECO:0000256" key="3">
    <source>
        <dbReference type="ARBA" id="ARBA00019010"/>
    </source>
</evidence>
<comment type="similarity">
    <text evidence="2">Belongs to the TsaE family.</text>
</comment>
<protein>
    <recommendedName>
        <fullName evidence="3">tRNA threonylcarbamoyladenosine biosynthesis protein TsaE</fullName>
    </recommendedName>
    <alternativeName>
        <fullName evidence="10">t(6)A37 threonylcarbamoyladenosine biosynthesis protein TsaE</fullName>
    </alternativeName>
</protein>
<dbReference type="InterPro" id="IPR003442">
    <property type="entry name" value="T6A_TsaE"/>
</dbReference>